<evidence type="ECO:0008006" key="4">
    <source>
        <dbReference type="Google" id="ProtNLM"/>
    </source>
</evidence>
<organism evidence="2 3">
    <name type="scientific">Pachysolen tannophilus NRRL Y-2460</name>
    <dbReference type="NCBI Taxonomy" id="669874"/>
    <lineage>
        <taxon>Eukaryota</taxon>
        <taxon>Fungi</taxon>
        <taxon>Dikarya</taxon>
        <taxon>Ascomycota</taxon>
        <taxon>Saccharomycotina</taxon>
        <taxon>Pichiomycetes</taxon>
        <taxon>Pachysolenaceae</taxon>
        <taxon>Pachysolen</taxon>
    </lineage>
</organism>
<name>A0A1E4TVJ3_PACTA</name>
<proteinExistence type="predicted"/>
<feature type="compositionally biased region" description="Basic and acidic residues" evidence="1">
    <location>
        <begin position="540"/>
        <end position="555"/>
    </location>
</feature>
<feature type="region of interest" description="Disordered" evidence="1">
    <location>
        <begin position="64"/>
        <end position="86"/>
    </location>
</feature>
<accession>A0A1E4TVJ3</accession>
<feature type="compositionally biased region" description="Low complexity" evidence="1">
    <location>
        <begin position="644"/>
        <end position="660"/>
    </location>
</feature>
<feature type="region of interest" description="Disordered" evidence="1">
    <location>
        <begin position="1"/>
        <end position="52"/>
    </location>
</feature>
<dbReference type="AlphaFoldDB" id="A0A1E4TVJ3"/>
<feature type="region of interest" description="Disordered" evidence="1">
    <location>
        <begin position="278"/>
        <end position="345"/>
    </location>
</feature>
<feature type="compositionally biased region" description="Basic and acidic residues" evidence="1">
    <location>
        <begin position="476"/>
        <end position="487"/>
    </location>
</feature>
<feature type="region of interest" description="Disordered" evidence="1">
    <location>
        <begin position="197"/>
        <end position="228"/>
    </location>
</feature>
<feature type="region of interest" description="Disordered" evidence="1">
    <location>
        <begin position="476"/>
        <end position="501"/>
    </location>
</feature>
<gene>
    <name evidence="2" type="ORF">PACTADRAFT_2113</name>
</gene>
<sequence length="835" mass="93157">MTENADVINRHRSERWVQAQRPSYGDDWNDHDNDMIVDNNNNNNDDDDDEAEAEAEANINVNYKAGIDEEEDEDEEAVSRPPVPKIPDQYLSADSDEALLSSSLLPFEAGTVDAELLRKLSNTNLIAADDDDDDDIQNNEAVGEDAAGRWKPTADIITPPVTRETKADLKNTDELEAELELSSHTHNNIENIPSSLNIYDDIEPTPPLKTSRKSSRNPSVNLDENNNDKLLQQKNLQLSSSSALQKNEKNRLTSNYKDIEHVVSDYLNQRDSQYYGETFQEDDLNKDGNKNINDNSDDDEEVDHDLNNTSFNSQHSDPHSQDEDLTNPMGVSSLSHSLSSGGSLSTGSWSVRSSAQFNATNTNTRETFIGKLLNERRPSVGNQTIDNETKEFYQVAKDDESTVMNKKYDNDVSSIEGDDDIVDGNAKKFHEGKSINFGHWKPDTSNFRNDFIKETNNDDNPSLFDNEGNNAAQTRLENHDVHDDRDNGNGIDDDDDDDVDDELSFNDAESKLNYITNDDIVNSRSNNDLVSYSSVDHKNEYLSDSDENHTINHDNDEIESTDTLNDGSSSNNKLSASLVNSSLESPLHLKKAVFSENSTANSDADESRDDSKDFKSRIVNENGVIVTPKKQRYTSLLSSDPIPNSATRNTSTSSSNAESNKGNRKSAGRSASNSSSKKKVSELVENNNNNFSIQEYTQFDFAKIDKISNPDLKIKELNNLRNAELKHNTGLHAWLSTELTKVNEYSQEQDALGPHTLKAYKDVSEGNVPHHHSVSQFLANDMSLLTRKHSINLTASNFKTHLSTNKIKSKVGDGTNLAKGIFSRSKKIMRTNNGV</sequence>
<feature type="region of interest" description="Disordered" evidence="1">
    <location>
        <begin position="630"/>
        <end position="681"/>
    </location>
</feature>
<reference evidence="3" key="1">
    <citation type="submission" date="2016-05" db="EMBL/GenBank/DDBJ databases">
        <title>Comparative genomics of biotechnologically important yeasts.</title>
        <authorList>
            <consortium name="DOE Joint Genome Institute"/>
            <person name="Riley R."/>
            <person name="Haridas S."/>
            <person name="Wolfe K.H."/>
            <person name="Lopes M.R."/>
            <person name="Hittinger C.T."/>
            <person name="Goker M."/>
            <person name="Salamov A."/>
            <person name="Wisecaver J."/>
            <person name="Long T.M."/>
            <person name="Aerts A.L."/>
            <person name="Barry K."/>
            <person name="Choi C."/>
            <person name="Clum A."/>
            <person name="Coughlan A.Y."/>
            <person name="Deshpande S."/>
            <person name="Douglass A.P."/>
            <person name="Hanson S.J."/>
            <person name="Klenk H.-P."/>
            <person name="Labutti K."/>
            <person name="Lapidus A."/>
            <person name="Lindquist E."/>
            <person name="Lipzen A."/>
            <person name="Meier-Kolthoff J.P."/>
            <person name="Ohm R.A."/>
            <person name="Otillar R.P."/>
            <person name="Pangilinan J."/>
            <person name="Peng Y."/>
            <person name="Rokas A."/>
            <person name="Rosa C.A."/>
            <person name="Scheuner C."/>
            <person name="Sibirny A.A."/>
            <person name="Slot J.C."/>
            <person name="Stielow J.B."/>
            <person name="Sun H."/>
            <person name="Kurtzman C.P."/>
            <person name="Blackwell M."/>
            <person name="Grigoriev I.V."/>
            <person name="Jeffries T.W."/>
        </authorList>
    </citation>
    <scope>NUCLEOTIDE SEQUENCE [LARGE SCALE GENOMIC DNA]</scope>
    <source>
        <strain evidence="3">NRRL Y-2460</strain>
    </source>
</reference>
<protein>
    <recommendedName>
        <fullName evidence="4">Protein FYV8</fullName>
    </recommendedName>
</protein>
<evidence type="ECO:0000256" key="1">
    <source>
        <dbReference type="SAM" id="MobiDB-lite"/>
    </source>
</evidence>
<feature type="compositionally biased region" description="Polar residues" evidence="1">
    <location>
        <begin position="561"/>
        <end position="572"/>
    </location>
</feature>
<feature type="region of interest" description="Disordered" evidence="1">
    <location>
        <begin position="540"/>
        <end position="572"/>
    </location>
</feature>
<feature type="compositionally biased region" description="Polar residues" evidence="1">
    <location>
        <begin position="633"/>
        <end position="642"/>
    </location>
</feature>
<dbReference type="EMBL" id="KV454013">
    <property type="protein sequence ID" value="ODV95803.1"/>
    <property type="molecule type" value="Genomic_DNA"/>
</dbReference>
<keyword evidence="3" id="KW-1185">Reference proteome</keyword>
<dbReference type="Proteomes" id="UP000094236">
    <property type="component" value="Unassembled WGS sequence"/>
</dbReference>
<feature type="compositionally biased region" description="Acidic residues" evidence="1">
    <location>
        <begin position="491"/>
        <end position="501"/>
    </location>
</feature>
<evidence type="ECO:0000313" key="2">
    <source>
        <dbReference type="EMBL" id="ODV95803.1"/>
    </source>
</evidence>
<feature type="compositionally biased region" description="Low complexity" evidence="1">
    <location>
        <begin position="332"/>
        <end position="345"/>
    </location>
</feature>
<evidence type="ECO:0000313" key="3">
    <source>
        <dbReference type="Proteomes" id="UP000094236"/>
    </source>
</evidence>
<feature type="region of interest" description="Disordered" evidence="1">
    <location>
        <begin position="594"/>
        <end position="615"/>
    </location>
</feature>